<dbReference type="PANTHER" id="PTHR35936">
    <property type="entry name" value="MEMBRANE-BOUND LYTIC MUREIN TRANSGLYCOSYLASE F"/>
    <property type="match status" value="1"/>
</dbReference>
<dbReference type="Pfam" id="PF00497">
    <property type="entry name" value="SBP_bac_3"/>
    <property type="match status" value="1"/>
</dbReference>
<dbReference type="EMBL" id="JAJBZT010000007">
    <property type="protein sequence ID" value="MCB6184437.1"/>
    <property type="molecule type" value="Genomic_DNA"/>
</dbReference>
<dbReference type="SMART" id="SM00062">
    <property type="entry name" value="PBPb"/>
    <property type="match status" value="1"/>
</dbReference>
<accession>A0ABS8D8I1</accession>
<comment type="caution">
    <text evidence="4">The sequence shown here is derived from an EMBL/GenBank/DDBJ whole genome shotgun (WGS) entry which is preliminary data.</text>
</comment>
<evidence type="ECO:0000256" key="2">
    <source>
        <dbReference type="SAM" id="SignalP"/>
    </source>
</evidence>
<proteinExistence type="predicted"/>
<sequence>MKFLIKASISLSLTVALPVWAERIIVATTQNNPPYSFVTNGKPDGFNIALIRLLCADLKSECDLKLVDPIQIQNLVSKNQAAFGVASIRKNEVQPQNLPTEVYGNVKGGFVTAGKTVYPAFLSYDFLAGKRVGYVSNSAFEKLVKKNFPSATSWGYLNSGVMFNALKDQLIDLAIDDLGVINDEVSRRNGSFTVVGSPIVERRVLGDGYVIVLNKQNEKMRQQLNQVIKTRIADGSINQISLNYLGFKLF</sequence>
<dbReference type="SUPFAM" id="SSF53850">
    <property type="entry name" value="Periplasmic binding protein-like II"/>
    <property type="match status" value="1"/>
</dbReference>
<keyword evidence="1 2" id="KW-0732">Signal</keyword>
<evidence type="ECO:0000259" key="3">
    <source>
        <dbReference type="SMART" id="SM00062"/>
    </source>
</evidence>
<dbReference type="Gene3D" id="3.40.190.10">
    <property type="entry name" value="Periplasmic binding protein-like II"/>
    <property type="match status" value="2"/>
</dbReference>
<dbReference type="PANTHER" id="PTHR35936:SF19">
    <property type="entry name" value="AMINO-ACID-BINDING PROTEIN YXEM-RELATED"/>
    <property type="match status" value="1"/>
</dbReference>
<reference evidence="4" key="1">
    <citation type="submission" date="2021-10" db="EMBL/GenBank/DDBJ databases">
        <title>The complete genome sequence of Leeia sp. TBRC 13508.</title>
        <authorList>
            <person name="Charoenyingcharoen P."/>
            <person name="Yukphan P."/>
        </authorList>
    </citation>
    <scope>NUCLEOTIDE SEQUENCE</scope>
    <source>
        <strain evidence="4">TBRC 13508</strain>
    </source>
</reference>
<evidence type="ECO:0000313" key="5">
    <source>
        <dbReference type="Proteomes" id="UP001165395"/>
    </source>
</evidence>
<organism evidence="4 5">
    <name type="scientific">Leeia speluncae</name>
    <dbReference type="NCBI Taxonomy" id="2884804"/>
    <lineage>
        <taxon>Bacteria</taxon>
        <taxon>Pseudomonadati</taxon>
        <taxon>Pseudomonadota</taxon>
        <taxon>Betaproteobacteria</taxon>
        <taxon>Neisseriales</taxon>
        <taxon>Leeiaceae</taxon>
        <taxon>Leeia</taxon>
    </lineage>
</organism>
<keyword evidence="5" id="KW-1185">Reference proteome</keyword>
<protein>
    <submittedName>
        <fullName evidence="4">Transporter substrate-binding domain-containing protein</fullName>
    </submittedName>
</protein>
<dbReference type="InterPro" id="IPR001638">
    <property type="entry name" value="Solute-binding_3/MltF_N"/>
</dbReference>
<evidence type="ECO:0000313" key="4">
    <source>
        <dbReference type="EMBL" id="MCB6184437.1"/>
    </source>
</evidence>
<name>A0ABS8D8I1_9NEIS</name>
<feature type="chain" id="PRO_5046231128" evidence="2">
    <location>
        <begin position="22"/>
        <end position="250"/>
    </location>
</feature>
<dbReference type="RefSeq" id="WP_227181248.1">
    <property type="nucleotide sequence ID" value="NZ_JAJBZT010000007.1"/>
</dbReference>
<evidence type="ECO:0000256" key="1">
    <source>
        <dbReference type="ARBA" id="ARBA00022729"/>
    </source>
</evidence>
<gene>
    <name evidence="4" type="ORF">LIN78_12860</name>
</gene>
<dbReference type="Proteomes" id="UP001165395">
    <property type="component" value="Unassembled WGS sequence"/>
</dbReference>
<feature type="domain" description="Solute-binding protein family 3/N-terminal" evidence="3">
    <location>
        <begin position="23"/>
        <end position="248"/>
    </location>
</feature>
<feature type="signal peptide" evidence="2">
    <location>
        <begin position="1"/>
        <end position="21"/>
    </location>
</feature>